<proteinExistence type="predicted"/>
<dbReference type="PANTHER" id="PTHR34484:SF2">
    <property type="entry name" value="OS02G0832600 PROTEIN"/>
    <property type="match status" value="1"/>
</dbReference>
<dbReference type="PANTHER" id="PTHR34484">
    <property type="entry name" value="OS02G0832600 PROTEIN"/>
    <property type="match status" value="1"/>
</dbReference>
<dbReference type="EMBL" id="CM017623">
    <property type="protein sequence ID" value="TYH86980.1"/>
    <property type="molecule type" value="Genomic_DNA"/>
</dbReference>
<sequence length="165" mass="18109">MASAAHSQVMNQLAVSQSQPINFGPQMMTQPPPPMMLNRSYKPWQSQDPNQNPNPNKKFSSFNHNNNWKGKKVSFSKDSWKLENKTLAMGSVSAIFSVLSYSGTEMSGGIASLVSPCPVTLAVLFTPIFSPSMEVLGDMAKEEWGVDGYGLMKELIQLRPPKAGQ</sequence>
<organism evidence="2 3">
    <name type="scientific">Gossypium tomentosum</name>
    <name type="common">Hawaiian cotton</name>
    <name type="synonym">Gossypium sandvicense</name>
    <dbReference type="NCBI Taxonomy" id="34277"/>
    <lineage>
        <taxon>Eukaryota</taxon>
        <taxon>Viridiplantae</taxon>
        <taxon>Streptophyta</taxon>
        <taxon>Embryophyta</taxon>
        <taxon>Tracheophyta</taxon>
        <taxon>Spermatophyta</taxon>
        <taxon>Magnoliopsida</taxon>
        <taxon>eudicotyledons</taxon>
        <taxon>Gunneridae</taxon>
        <taxon>Pentapetalae</taxon>
        <taxon>rosids</taxon>
        <taxon>malvids</taxon>
        <taxon>Malvales</taxon>
        <taxon>Malvaceae</taxon>
        <taxon>Malvoideae</taxon>
        <taxon>Gossypium</taxon>
    </lineage>
</organism>
<dbReference type="Proteomes" id="UP000322667">
    <property type="component" value="Chromosome D01"/>
</dbReference>
<accession>A0A5D2M6S1</accession>
<keyword evidence="3" id="KW-1185">Reference proteome</keyword>
<dbReference type="AlphaFoldDB" id="A0A5D2M6S1"/>
<reference evidence="2 3" key="1">
    <citation type="submission" date="2019-07" db="EMBL/GenBank/DDBJ databases">
        <title>WGS assembly of Gossypium tomentosum.</title>
        <authorList>
            <person name="Chen Z.J."/>
            <person name="Sreedasyam A."/>
            <person name="Ando A."/>
            <person name="Song Q."/>
            <person name="De L."/>
            <person name="Hulse-Kemp A."/>
            <person name="Ding M."/>
            <person name="Ye W."/>
            <person name="Kirkbride R."/>
            <person name="Jenkins J."/>
            <person name="Plott C."/>
            <person name="Lovell J."/>
            <person name="Lin Y.-M."/>
            <person name="Vaughn R."/>
            <person name="Liu B."/>
            <person name="Li W."/>
            <person name="Simpson S."/>
            <person name="Scheffler B."/>
            <person name="Saski C."/>
            <person name="Grover C."/>
            <person name="Hu G."/>
            <person name="Conover J."/>
            <person name="Carlson J."/>
            <person name="Shu S."/>
            <person name="Boston L."/>
            <person name="Williams M."/>
            <person name="Peterson D."/>
            <person name="Mcgee K."/>
            <person name="Jones D."/>
            <person name="Wendel J."/>
            <person name="Stelly D."/>
            <person name="Grimwood J."/>
            <person name="Schmutz J."/>
        </authorList>
    </citation>
    <scope>NUCLEOTIDE SEQUENCE [LARGE SCALE GENOMIC DNA]</scope>
    <source>
        <strain evidence="2">7179.01</strain>
    </source>
</reference>
<feature type="compositionally biased region" description="Low complexity" evidence="1">
    <location>
        <begin position="43"/>
        <end position="67"/>
    </location>
</feature>
<gene>
    <name evidence="2" type="ORF">ES332_D01G082300v1</name>
</gene>
<name>A0A5D2M6S1_GOSTO</name>
<protein>
    <submittedName>
        <fullName evidence="2">Uncharacterized protein</fullName>
    </submittedName>
</protein>
<evidence type="ECO:0000313" key="3">
    <source>
        <dbReference type="Proteomes" id="UP000322667"/>
    </source>
</evidence>
<evidence type="ECO:0000313" key="2">
    <source>
        <dbReference type="EMBL" id="TYH86980.1"/>
    </source>
</evidence>
<evidence type="ECO:0000256" key="1">
    <source>
        <dbReference type="SAM" id="MobiDB-lite"/>
    </source>
</evidence>
<feature type="region of interest" description="Disordered" evidence="1">
    <location>
        <begin position="25"/>
        <end position="71"/>
    </location>
</feature>